<reference evidence="1" key="1">
    <citation type="submission" date="2018-05" db="EMBL/GenBank/DDBJ databases">
        <authorList>
            <person name="Lanie J.A."/>
            <person name="Ng W.-L."/>
            <person name="Kazmierczak K.M."/>
            <person name="Andrzejewski T.M."/>
            <person name="Davidsen T.M."/>
            <person name="Wayne K.J."/>
            <person name="Tettelin H."/>
            <person name="Glass J.I."/>
            <person name="Rusch D."/>
            <person name="Podicherti R."/>
            <person name="Tsui H.-C.T."/>
            <person name="Winkler M.E."/>
        </authorList>
    </citation>
    <scope>NUCLEOTIDE SEQUENCE</scope>
</reference>
<sequence length="24" mass="2516">MRRLVPISALLVLLATTGTPAHQG</sequence>
<gene>
    <name evidence="1" type="ORF">METZ01_LOCUS361623</name>
</gene>
<feature type="non-terminal residue" evidence="1">
    <location>
        <position position="24"/>
    </location>
</feature>
<protein>
    <submittedName>
        <fullName evidence="1">Uncharacterized protein</fullName>
    </submittedName>
</protein>
<organism evidence="1">
    <name type="scientific">marine metagenome</name>
    <dbReference type="NCBI Taxonomy" id="408172"/>
    <lineage>
        <taxon>unclassified sequences</taxon>
        <taxon>metagenomes</taxon>
        <taxon>ecological metagenomes</taxon>
    </lineage>
</organism>
<proteinExistence type="predicted"/>
<accession>A0A382SFX1</accession>
<name>A0A382SFX1_9ZZZZ</name>
<dbReference type="EMBL" id="UINC01128788">
    <property type="protein sequence ID" value="SVD08769.1"/>
    <property type="molecule type" value="Genomic_DNA"/>
</dbReference>
<evidence type="ECO:0000313" key="1">
    <source>
        <dbReference type="EMBL" id="SVD08769.1"/>
    </source>
</evidence>
<dbReference type="AlphaFoldDB" id="A0A382SFX1"/>